<dbReference type="AlphaFoldDB" id="A0AB39VAI5"/>
<protein>
    <recommendedName>
        <fullName evidence="2">Transposase</fullName>
    </recommendedName>
</protein>
<accession>A0AB39VAI5</accession>
<gene>
    <name evidence="1" type="ORF">AB8B23_10325</name>
</gene>
<dbReference type="RefSeq" id="WP_369712666.1">
    <property type="nucleotide sequence ID" value="NZ_CP165646.1"/>
</dbReference>
<sequence>MHTVKLRGLTKNNKEIAEILDVHYKVVNRWISIFLNQRMQGLVNRPKGENHKNMTFEDEASF</sequence>
<evidence type="ECO:0000313" key="1">
    <source>
        <dbReference type="EMBL" id="XDU64314.1"/>
    </source>
</evidence>
<name>A0AB39VAI5_9FUSO</name>
<reference evidence="1" key="1">
    <citation type="submission" date="2024-07" db="EMBL/GenBank/DDBJ databases">
        <authorList>
            <person name="Li X.-J."/>
            <person name="Wang X."/>
        </authorList>
    </citation>
    <scope>NUCLEOTIDE SEQUENCE</scope>
    <source>
        <strain evidence="1">HSP-342</strain>
    </source>
</reference>
<proteinExistence type="predicted"/>
<dbReference type="EMBL" id="CP165646">
    <property type="protein sequence ID" value="XDU64314.1"/>
    <property type="molecule type" value="Genomic_DNA"/>
</dbReference>
<organism evidence="1">
    <name type="scientific">Leptotrichia mesophila</name>
    <dbReference type="NCBI Taxonomy" id="3239303"/>
    <lineage>
        <taxon>Bacteria</taxon>
        <taxon>Fusobacteriati</taxon>
        <taxon>Fusobacteriota</taxon>
        <taxon>Fusobacteriia</taxon>
        <taxon>Fusobacteriales</taxon>
        <taxon>Leptotrichiaceae</taxon>
        <taxon>Leptotrichia</taxon>
    </lineage>
</organism>
<dbReference type="KEGG" id="lmes:AB8B23_10325"/>
<evidence type="ECO:0008006" key="2">
    <source>
        <dbReference type="Google" id="ProtNLM"/>
    </source>
</evidence>